<name>A0A9X1VUK4_9BURK</name>
<keyword evidence="3" id="KW-1185">Reference proteome</keyword>
<evidence type="ECO:0000256" key="1">
    <source>
        <dbReference type="SAM" id="Phobius"/>
    </source>
</evidence>
<reference evidence="2" key="1">
    <citation type="submission" date="2022-03" db="EMBL/GenBank/DDBJ databases">
        <authorList>
            <person name="Woo C.Y."/>
        </authorList>
    </citation>
    <scope>NUCLEOTIDE SEQUENCE</scope>
    <source>
        <strain evidence="2">CYS-02</strain>
    </source>
</reference>
<dbReference type="AlphaFoldDB" id="A0A9X1VUK4"/>
<proteinExistence type="predicted"/>
<dbReference type="RefSeq" id="WP_243304123.1">
    <property type="nucleotide sequence ID" value="NZ_JALGBI010000001.1"/>
</dbReference>
<feature type="transmembrane region" description="Helical" evidence="1">
    <location>
        <begin position="37"/>
        <end position="55"/>
    </location>
</feature>
<dbReference type="EMBL" id="JALGBI010000001">
    <property type="protein sequence ID" value="MCJ0762137.1"/>
    <property type="molecule type" value="Genomic_DNA"/>
</dbReference>
<keyword evidence="1" id="KW-0812">Transmembrane</keyword>
<gene>
    <name evidence="2" type="ORF">MMF98_02830</name>
</gene>
<comment type="caution">
    <text evidence="2">The sequence shown here is derived from an EMBL/GenBank/DDBJ whole genome shotgun (WGS) entry which is preliminary data.</text>
</comment>
<evidence type="ECO:0000313" key="3">
    <source>
        <dbReference type="Proteomes" id="UP001139447"/>
    </source>
</evidence>
<accession>A0A9X1VUK4</accession>
<evidence type="ECO:0000313" key="2">
    <source>
        <dbReference type="EMBL" id="MCJ0762137.1"/>
    </source>
</evidence>
<organism evidence="2 3">
    <name type="scientific">Variovorax terrae</name>
    <dbReference type="NCBI Taxonomy" id="2923278"/>
    <lineage>
        <taxon>Bacteria</taxon>
        <taxon>Pseudomonadati</taxon>
        <taxon>Pseudomonadota</taxon>
        <taxon>Betaproteobacteria</taxon>
        <taxon>Burkholderiales</taxon>
        <taxon>Comamonadaceae</taxon>
        <taxon>Variovorax</taxon>
    </lineage>
</organism>
<keyword evidence="1" id="KW-0472">Membrane</keyword>
<sequence>MFRGILASALVLALIWLGLQGLGWLMASLLGRDLSTLEWTLAVLVLAALAAGTLLRRRKQARRKHLALRDSALW</sequence>
<dbReference type="Proteomes" id="UP001139447">
    <property type="component" value="Unassembled WGS sequence"/>
</dbReference>
<protein>
    <submittedName>
        <fullName evidence="2">Uncharacterized protein</fullName>
    </submittedName>
</protein>
<keyword evidence="1" id="KW-1133">Transmembrane helix</keyword>